<evidence type="ECO:0000313" key="10">
    <source>
        <dbReference type="Proteomes" id="UP001224845"/>
    </source>
</evidence>
<evidence type="ECO:0000256" key="3">
    <source>
        <dbReference type="ARBA" id="ARBA00022558"/>
    </source>
</evidence>
<evidence type="ECO:0000256" key="6">
    <source>
        <dbReference type="ARBA" id="ARBA00023263"/>
    </source>
</evidence>
<dbReference type="AlphaFoldDB" id="A0AAW8ECI4"/>
<feature type="chain" id="PRO_5043521676" evidence="7">
    <location>
        <begin position="30"/>
        <end position="1171"/>
    </location>
</feature>
<protein>
    <submittedName>
        <fullName evidence="9">Type IV pilus assembly protein PilY1</fullName>
    </submittedName>
</protein>
<dbReference type="InterPro" id="IPR011047">
    <property type="entry name" value="Quinoprotein_ADH-like_sf"/>
</dbReference>
<keyword evidence="7" id="KW-0732">Signal</keyword>
<name>A0AAW8ECI4_VARPD</name>
<comment type="subcellular location">
    <subcellularLocation>
        <location evidence="1">Fimbrium</location>
    </subcellularLocation>
</comment>
<dbReference type="GO" id="GO:0009289">
    <property type="term" value="C:pilus"/>
    <property type="evidence" value="ECO:0007669"/>
    <property type="project" value="UniProtKB-SubCell"/>
</dbReference>
<comment type="caution">
    <text evidence="9">The sequence shown here is derived from an EMBL/GenBank/DDBJ whole genome shotgun (WGS) entry which is preliminary data.</text>
</comment>
<keyword evidence="3" id="KW-1029">Fimbrium biogenesis</keyword>
<gene>
    <name evidence="9" type="ORF">J2W39_001843</name>
</gene>
<dbReference type="Pfam" id="PF05567">
    <property type="entry name" value="T4P_PilY1"/>
    <property type="match status" value="1"/>
</dbReference>
<dbReference type="SMART" id="SM00564">
    <property type="entry name" value="PQQ"/>
    <property type="match status" value="1"/>
</dbReference>
<dbReference type="SUPFAM" id="SSF53300">
    <property type="entry name" value="vWA-like"/>
    <property type="match status" value="1"/>
</dbReference>
<sequence>MQSIAKRTSTSIVAMMVASLVFQPFAALAATDLTDVPLIVQSRAKPNILFTLDNSGSMEWGSITGTDATGEFSKSRRAYYSPTFNELYYNPTITYLPGVKYDSTAPTFTSSMPASSAASARVDPYATTNGSTATVDLTETCWNTTTPPDLPRYTSSFAANRNCADTSSGTKTTSYARYAFYYVWKGSGTESGSSGQDSDSNYNRVEITSATATYPKASTRTDCGTGATCTYAQEIQNFANWFSYYRIRILTAKSSLGLAFSVLDNKSRVGFSTINNNSSDVNTNATNFVALSDFGSTQKSTWYNKLYSINPGGGTPLIPALERAGEYFRTGTMPGASTTARSTTVPLACTPNYTILSTDGYWNGSDSASVGNTDQTVPTLPANVYRDADTGAAINDPIAGVPLVAGQRFPAPFYGGADTSDTLADVAMKYWISDLTAPTSSAGKVASNPSDPATWQHMVTFTIGLGASGTVSTPPTGTDAWPTPAADSATAIDDLWHAALNGHGQYFNAKDPAKLQTALGSILNNIVNRTGAAASVAVSNPNVQSGDNTAFASSFNSGTWYGDLEAFAIDITNGSLGSTPLWSAQSLLDSKAFGTRKIASFDGSNGVPFTTTGLSAKVSRFNSVATPPGPSDNAAVISYLRGDRSKEGTDSTSGQPYRTRTHVLGDIVNGEPTYVSAPRSSYTDPGYSTFKAGTAASRTRVVYQGANDGMLHAFDAATGNELWAYVPGGIVDANLSTTSTGTSSLVGLTQQSPTFQHRFYVDGTSVATDVDLSNTLANQPTPSTPSWATVLIGGLAKGGRGYFALNVTDPAAASDTAVASKVMWEFPNASTAAEVKNNIGYSYGTPLNVKTKAAGWVTLVTSGYNNGADTGGDGAGHLFVLNTATGALIKDLSTGTGSSANPSGLAKVSAFLVSPGTDDTADYVYGGDLLGNVWRFDLSANSTTDWNVKRLATLVDTSGRVQPITASPELGVVKGKRMVYVGTGQYLGASDIPGATGANASASLPQSFYGLLDDKSDNPTITPLRTQLVRQTATTSGTNVNVTTNPLDLTTNKGWVLDFATTPVGERAYTSPVLFQGVLAFTTNIPSSDPCTPGGSSNLYFLNYSNGGAIPNLTSRFVGNVLASRVQPEGLPNGTVKILVRTSDGKNKVYDVAVPSATTPTRIMWREVITN</sequence>
<reference evidence="9" key="1">
    <citation type="submission" date="2023-07" db="EMBL/GenBank/DDBJ databases">
        <title>Sorghum-associated microbial communities from plants grown in Nebraska, USA.</title>
        <authorList>
            <person name="Schachtman D."/>
        </authorList>
    </citation>
    <scope>NUCLEOTIDE SEQUENCE</scope>
    <source>
        <strain evidence="9">DS3315</strain>
    </source>
</reference>
<evidence type="ECO:0000256" key="4">
    <source>
        <dbReference type="ARBA" id="ARBA00022723"/>
    </source>
</evidence>
<evidence type="ECO:0000256" key="7">
    <source>
        <dbReference type="SAM" id="SignalP"/>
    </source>
</evidence>
<proteinExistence type="inferred from homology"/>
<evidence type="ECO:0000259" key="8">
    <source>
        <dbReference type="Pfam" id="PF05567"/>
    </source>
</evidence>
<keyword evidence="4" id="KW-0479">Metal-binding</keyword>
<dbReference type="InterPro" id="IPR008707">
    <property type="entry name" value="B-propeller_PilY1"/>
</dbReference>
<keyword evidence="6" id="KW-0281">Fimbrium</keyword>
<dbReference type="GO" id="GO:0046872">
    <property type="term" value="F:metal ion binding"/>
    <property type="evidence" value="ECO:0007669"/>
    <property type="project" value="UniProtKB-KW"/>
</dbReference>
<keyword evidence="5" id="KW-0106">Calcium</keyword>
<feature type="signal peptide" evidence="7">
    <location>
        <begin position="1"/>
        <end position="29"/>
    </location>
</feature>
<dbReference type="InterPro" id="IPR018391">
    <property type="entry name" value="PQQ_b-propeller_rpt"/>
</dbReference>
<dbReference type="SUPFAM" id="SSF50998">
    <property type="entry name" value="Quinoprotein alcohol dehydrogenase-like"/>
    <property type="match status" value="1"/>
</dbReference>
<dbReference type="InterPro" id="IPR036465">
    <property type="entry name" value="vWFA_dom_sf"/>
</dbReference>
<evidence type="ECO:0000256" key="2">
    <source>
        <dbReference type="ARBA" id="ARBA00008387"/>
    </source>
</evidence>
<evidence type="ECO:0000256" key="1">
    <source>
        <dbReference type="ARBA" id="ARBA00004561"/>
    </source>
</evidence>
<organism evidence="9 10">
    <name type="scientific">Variovorax paradoxus</name>
    <dbReference type="NCBI Taxonomy" id="34073"/>
    <lineage>
        <taxon>Bacteria</taxon>
        <taxon>Pseudomonadati</taxon>
        <taxon>Pseudomonadota</taxon>
        <taxon>Betaproteobacteria</taxon>
        <taxon>Burkholderiales</taxon>
        <taxon>Comamonadaceae</taxon>
        <taxon>Variovorax</taxon>
    </lineage>
</organism>
<dbReference type="RefSeq" id="WP_307593305.1">
    <property type="nucleotide sequence ID" value="NZ_JAUSRV010000004.1"/>
</dbReference>
<dbReference type="Gene3D" id="3.40.50.410">
    <property type="entry name" value="von Willebrand factor, type A domain"/>
    <property type="match status" value="1"/>
</dbReference>
<dbReference type="EMBL" id="JAUSRV010000004">
    <property type="protein sequence ID" value="MDP9970610.1"/>
    <property type="molecule type" value="Genomic_DNA"/>
</dbReference>
<dbReference type="Proteomes" id="UP001224845">
    <property type="component" value="Unassembled WGS sequence"/>
</dbReference>
<feature type="domain" description="PilY1 beta-propeller" evidence="8">
    <location>
        <begin position="664"/>
        <end position="1016"/>
    </location>
</feature>
<accession>A0AAW8ECI4</accession>
<comment type="similarity">
    <text evidence="2">Belongs to the PilY1 family.</text>
</comment>
<evidence type="ECO:0000256" key="5">
    <source>
        <dbReference type="ARBA" id="ARBA00022837"/>
    </source>
</evidence>
<evidence type="ECO:0000313" key="9">
    <source>
        <dbReference type="EMBL" id="MDP9970610.1"/>
    </source>
</evidence>